<dbReference type="AlphaFoldDB" id="A0A5A9YXP7"/>
<evidence type="ECO:0000259" key="1">
    <source>
        <dbReference type="Pfam" id="PF03417"/>
    </source>
</evidence>
<dbReference type="Gene3D" id="1.10.10.2120">
    <property type="match status" value="1"/>
</dbReference>
<feature type="domain" description="Peptidase C45 hydrolase" evidence="1">
    <location>
        <begin position="129"/>
        <end position="351"/>
    </location>
</feature>
<dbReference type="InterPro" id="IPR047801">
    <property type="entry name" value="Peptidase_C45"/>
</dbReference>
<evidence type="ECO:0000313" key="3">
    <source>
        <dbReference type="Proteomes" id="UP000325291"/>
    </source>
</evidence>
<dbReference type="Proteomes" id="UP000325291">
    <property type="component" value="Unassembled WGS sequence"/>
</dbReference>
<name>A0A5A9YXP7_9RHOB</name>
<comment type="caution">
    <text evidence="2">The sequence shown here is derived from an EMBL/GenBank/DDBJ whole genome shotgun (WGS) entry which is preliminary data.</text>
</comment>
<evidence type="ECO:0000313" key="2">
    <source>
        <dbReference type="EMBL" id="KAA0909609.1"/>
    </source>
</evidence>
<dbReference type="PANTHER" id="PTHR34180:SF1">
    <property type="entry name" value="BETA-ALANYL-DOPAMINE_CARCININE HYDROLASE"/>
    <property type="match status" value="1"/>
</dbReference>
<proteinExistence type="predicted"/>
<sequence length="376" mass="41125">MSKPTPFPLIELSGPPRRRGEVHGEAARARIELSIRHYAEQVGKLGFGRDRIEATCEALLPALEQWAPDLVEEMRGIAAGADRSLAEIVLLNARTEVLQIAERETGRRDSEPDGCTGAVILPEASAGGQVIHGQNWDWKAICAETSVVLHVTREDGPDYLTFTEAGGLARSGMNAAGISITANYLECDRDYRGIGIPLPLIRRRALEARHFADALRVVAVTPKSGSNNMMLGYSGGEAINLECAPDEAFALYPENGIFVHANHWLSHPALTKLRETGLESVPDSLYRDRRVRRHLEPRIGQLTSDDLKTALFDDFASPYAVCRPPLEKDNGNLSATVAMVIMEPARGVMEIAPLPAMNREFTQYRLTPEALAAAAE</sequence>
<keyword evidence="2" id="KW-0012">Acyltransferase</keyword>
<gene>
    <name evidence="2" type="ORF">FLO80_20775</name>
</gene>
<dbReference type="RefSeq" id="WP_111369298.1">
    <property type="nucleotide sequence ID" value="NZ_JASHJG010000092.1"/>
</dbReference>
<dbReference type="Gene3D" id="3.60.60.10">
    <property type="entry name" value="Penicillin V Acylase, Chain A"/>
    <property type="match status" value="1"/>
</dbReference>
<reference evidence="2 3" key="1">
    <citation type="submission" date="2019-07" db="EMBL/GenBank/DDBJ databases">
        <title>Aquicoccus porphyridii gen. nov., sp. nov., isolated from a small marine red alga, Porphyridium marinum.</title>
        <authorList>
            <person name="Liu L."/>
        </authorList>
    </citation>
    <scope>NUCLEOTIDE SEQUENCE [LARGE SCALE GENOMIC DNA]</scope>
    <source>
        <strain evidence="2 3">L1 8-17</strain>
    </source>
</reference>
<keyword evidence="2" id="KW-0808">Transferase</keyword>
<protein>
    <submittedName>
        <fullName evidence="2">Acyl-CoA--6-aminopenicillanic acid acyltransferase</fullName>
    </submittedName>
</protein>
<dbReference type="InterPro" id="IPR047794">
    <property type="entry name" value="C45_proenzyme-like"/>
</dbReference>
<dbReference type="EMBL" id="VINQ01000030">
    <property type="protein sequence ID" value="KAA0909609.1"/>
    <property type="molecule type" value="Genomic_DNA"/>
</dbReference>
<keyword evidence="3" id="KW-1185">Reference proteome</keyword>
<dbReference type="PANTHER" id="PTHR34180">
    <property type="entry name" value="PEPTIDASE C45"/>
    <property type="match status" value="1"/>
</dbReference>
<accession>A0A5A9YXP7</accession>
<organism evidence="2 3">
    <name type="scientific">Aquicoccus porphyridii</name>
    <dbReference type="NCBI Taxonomy" id="1852029"/>
    <lineage>
        <taxon>Bacteria</taxon>
        <taxon>Pseudomonadati</taxon>
        <taxon>Pseudomonadota</taxon>
        <taxon>Alphaproteobacteria</taxon>
        <taxon>Rhodobacterales</taxon>
        <taxon>Paracoccaceae</taxon>
        <taxon>Aquicoccus</taxon>
    </lineage>
</organism>
<dbReference type="InterPro" id="IPR005079">
    <property type="entry name" value="Peptidase_C45_hydrolase"/>
</dbReference>
<dbReference type="GO" id="GO:0016746">
    <property type="term" value="F:acyltransferase activity"/>
    <property type="evidence" value="ECO:0007669"/>
    <property type="project" value="UniProtKB-KW"/>
</dbReference>
<dbReference type="Pfam" id="PF03417">
    <property type="entry name" value="AAT"/>
    <property type="match status" value="1"/>
</dbReference>
<dbReference type="NCBIfam" id="NF040521">
    <property type="entry name" value="C45_proenzyme"/>
    <property type="match status" value="1"/>
</dbReference>